<dbReference type="AlphaFoldDB" id="A0A1S8TTW2"/>
<accession>A0A1S8TTW2</accession>
<dbReference type="PANTHER" id="PTHR47313:SF1">
    <property type="entry name" value="RIBOSOMAL RNA LARGE SUBUNIT METHYLTRANSFERASE K_L"/>
    <property type="match status" value="1"/>
</dbReference>
<sequence length="386" mass="43848">MYDLIATSTFGIESITAKELKALGYEDLKIENGKVTFEGDEMDIAIANIHLRTADRVLIKMAEFEARSFEELFQGTKKIEWSKIIPIDGVMHVVGKSIKSTLHSVPDCQSIVKKAVVKSMSESYGIEKFSESGPIYKIEVSILKDIVTLTIDTTGPGLHKRGYRELAGIAPLKETLAASMLLISRWGDEFELIDPFCGSGTILIEAAMIAQNIAPGINRNFVCETWPSVSKDVFSSVREGAKRSEKYKDINLIGYDIDYKVIKVAMENAKKAGVDQYIKFQKRDFMEFSTSRKYGFIVSNPPYGERIGEEKALNLLYKHMGITKKKLESWDFNILTSFETFEKVFEVKSTKNRKLYNGKIKCYYYQYFDNNKIKNFGDTLINQLMN</sequence>
<dbReference type="PROSITE" id="PS01261">
    <property type="entry name" value="UPF0020"/>
    <property type="match status" value="1"/>
</dbReference>
<dbReference type="PROSITE" id="PS51165">
    <property type="entry name" value="THUMP"/>
    <property type="match status" value="1"/>
</dbReference>
<evidence type="ECO:0000256" key="1">
    <source>
        <dbReference type="ARBA" id="ARBA00022603"/>
    </source>
</evidence>
<evidence type="ECO:0000256" key="3">
    <source>
        <dbReference type="PROSITE-ProRule" id="PRU00529"/>
    </source>
</evidence>
<keyword evidence="2 5" id="KW-0808">Transferase</keyword>
<evidence type="ECO:0000313" key="6">
    <source>
        <dbReference type="Proteomes" id="UP000190890"/>
    </source>
</evidence>
<dbReference type="Gene3D" id="3.30.2130.30">
    <property type="match status" value="1"/>
</dbReference>
<dbReference type="InterPro" id="IPR004114">
    <property type="entry name" value="THUMP_dom"/>
</dbReference>
<keyword evidence="3" id="KW-0694">RNA-binding</keyword>
<dbReference type="SMART" id="SM00981">
    <property type="entry name" value="THUMP"/>
    <property type="match status" value="1"/>
</dbReference>
<dbReference type="SUPFAM" id="SSF53335">
    <property type="entry name" value="S-adenosyl-L-methionine-dependent methyltransferases"/>
    <property type="match status" value="1"/>
</dbReference>
<evidence type="ECO:0000259" key="4">
    <source>
        <dbReference type="PROSITE" id="PS51165"/>
    </source>
</evidence>
<proteinExistence type="predicted"/>
<keyword evidence="1 5" id="KW-0489">Methyltransferase</keyword>
<gene>
    <name evidence="5" type="primary">rlmL</name>
    <name evidence="5" type="ORF">CLPUN_11820</name>
</gene>
<comment type="caution">
    <text evidence="5">The sequence shown here is derived from an EMBL/GenBank/DDBJ whole genome shotgun (WGS) entry which is preliminary data.</text>
</comment>
<feature type="domain" description="THUMP" evidence="4">
    <location>
        <begin position="43"/>
        <end position="153"/>
    </location>
</feature>
<reference evidence="5 6" key="1">
    <citation type="submission" date="2016-05" db="EMBL/GenBank/DDBJ databases">
        <title>Microbial solvent formation.</title>
        <authorList>
            <person name="Poehlein A."/>
            <person name="Montoya Solano J.D."/>
            <person name="Flitsch S."/>
            <person name="Krabben P."/>
            <person name="Duerre P."/>
            <person name="Daniel R."/>
        </authorList>
    </citation>
    <scope>NUCLEOTIDE SEQUENCE [LARGE SCALE GENOMIC DNA]</scope>
    <source>
        <strain evidence="5 6">DSM 2619</strain>
    </source>
</reference>
<dbReference type="Proteomes" id="UP000190890">
    <property type="component" value="Unassembled WGS sequence"/>
</dbReference>
<keyword evidence="6" id="KW-1185">Reference proteome</keyword>
<evidence type="ECO:0000256" key="2">
    <source>
        <dbReference type="ARBA" id="ARBA00022679"/>
    </source>
</evidence>
<dbReference type="EC" id="2.1.1.173" evidence="5"/>
<dbReference type="Gene3D" id="3.40.50.150">
    <property type="entry name" value="Vaccinia Virus protein VP39"/>
    <property type="match status" value="1"/>
</dbReference>
<dbReference type="Pfam" id="PF01170">
    <property type="entry name" value="UPF0020"/>
    <property type="match status" value="1"/>
</dbReference>
<dbReference type="CDD" id="cd11715">
    <property type="entry name" value="THUMP_AdoMetMT"/>
    <property type="match status" value="1"/>
</dbReference>
<dbReference type="GO" id="GO:0070043">
    <property type="term" value="F:rRNA (guanine-N7-)-methyltransferase activity"/>
    <property type="evidence" value="ECO:0007669"/>
    <property type="project" value="TreeGrafter"/>
</dbReference>
<dbReference type="STRING" id="29367.CLPUN_11820"/>
<dbReference type="Pfam" id="PF22020">
    <property type="entry name" value="RlmL_1st"/>
    <property type="match status" value="1"/>
</dbReference>
<dbReference type="InterPro" id="IPR054170">
    <property type="entry name" value="RlmL_1st"/>
</dbReference>
<evidence type="ECO:0000313" key="5">
    <source>
        <dbReference type="EMBL" id="OOM81022.1"/>
    </source>
</evidence>
<name>A0A1S8TTW2_9CLOT</name>
<dbReference type="InterPro" id="IPR002052">
    <property type="entry name" value="DNA_methylase_N6_adenine_CS"/>
</dbReference>
<organism evidence="5 6">
    <name type="scientific">Clostridium puniceum</name>
    <dbReference type="NCBI Taxonomy" id="29367"/>
    <lineage>
        <taxon>Bacteria</taxon>
        <taxon>Bacillati</taxon>
        <taxon>Bacillota</taxon>
        <taxon>Clostridia</taxon>
        <taxon>Eubacteriales</taxon>
        <taxon>Clostridiaceae</taxon>
        <taxon>Clostridium</taxon>
    </lineage>
</organism>
<dbReference type="PANTHER" id="PTHR47313">
    <property type="entry name" value="RIBOSOMAL RNA LARGE SUBUNIT METHYLTRANSFERASE K/L"/>
    <property type="match status" value="1"/>
</dbReference>
<dbReference type="GO" id="GO:0003723">
    <property type="term" value="F:RNA binding"/>
    <property type="evidence" value="ECO:0007669"/>
    <property type="project" value="UniProtKB-UniRule"/>
</dbReference>
<dbReference type="GO" id="GO:0052915">
    <property type="term" value="F:23S rRNA (guanine(2445)-N(2))-methyltransferase activity"/>
    <property type="evidence" value="ECO:0007669"/>
    <property type="project" value="UniProtKB-EC"/>
</dbReference>
<dbReference type="EMBL" id="LZZM01000073">
    <property type="protein sequence ID" value="OOM81022.1"/>
    <property type="molecule type" value="Genomic_DNA"/>
</dbReference>
<protein>
    <submittedName>
        <fullName evidence="5">Ribosomal RNA large subunit methyltransferase L</fullName>
        <ecNumber evidence="5">2.1.1.173</ecNumber>
    </submittedName>
</protein>
<dbReference type="InterPro" id="IPR029063">
    <property type="entry name" value="SAM-dependent_MTases_sf"/>
</dbReference>
<dbReference type="PRINTS" id="PR00507">
    <property type="entry name" value="N12N6MTFRASE"/>
</dbReference>
<dbReference type="PROSITE" id="PS00092">
    <property type="entry name" value="N6_MTASE"/>
    <property type="match status" value="1"/>
</dbReference>
<dbReference type="InterPro" id="IPR053943">
    <property type="entry name" value="RlmKL-like_Mtase_CS"/>
</dbReference>
<dbReference type="InterPro" id="IPR000241">
    <property type="entry name" value="RlmKL-like_Mtase"/>
</dbReference>
<dbReference type="Pfam" id="PF02926">
    <property type="entry name" value="THUMP"/>
    <property type="match status" value="1"/>
</dbReference>
<dbReference type="OrthoDB" id="9809404at2"/>
<dbReference type="RefSeq" id="WP_077846398.1">
    <property type="nucleotide sequence ID" value="NZ_LZZM01000073.1"/>
</dbReference>